<keyword evidence="6" id="KW-1185">Reference proteome</keyword>
<dbReference type="InterPro" id="IPR000160">
    <property type="entry name" value="GGDEF_dom"/>
</dbReference>
<dbReference type="SMART" id="SM00267">
    <property type="entry name" value="GGDEF"/>
    <property type="match status" value="1"/>
</dbReference>
<dbReference type="CDD" id="cd01949">
    <property type="entry name" value="GGDEF"/>
    <property type="match status" value="1"/>
</dbReference>
<dbReference type="STRING" id="195064.SAMN05421721_11035"/>
<gene>
    <name evidence="5" type="ORF">SAMN05421721_11035</name>
</gene>
<dbReference type="PANTHER" id="PTHR45138:SF9">
    <property type="entry name" value="DIGUANYLATE CYCLASE DGCM-RELATED"/>
    <property type="match status" value="1"/>
</dbReference>
<name>A0A1I4RWH5_ECTMO</name>
<dbReference type="EC" id="2.7.7.65" evidence="1"/>
<dbReference type="Gene3D" id="3.30.70.270">
    <property type="match status" value="1"/>
</dbReference>
<evidence type="ECO:0000256" key="1">
    <source>
        <dbReference type="ARBA" id="ARBA00012528"/>
    </source>
</evidence>
<dbReference type="PANTHER" id="PTHR45138">
    <property type="entry name" value="REGULATORY COMPONENTS OF SENSORY TRANSDUCTION SYSTEM"/>
    <property type="match status" value="1"/>
</dbReference>
<dbReference type="InterPro" id="IPR029787">
    <property type="entry name" value="Nucleotide_cyclase"/>
</dbReference>
<dbReference type="GO" id="GO:1902201">
    <property type="term" value="P:negative regulation of bacterial-type flagellum-dependent cell motility"/>
    <property type="evidence" value="ECO:0007669"/>
    <property type="project" value="TreeGrafter"/>
</dbReference>
<dbReference type="GO" id="GO:0005886">
    <property type="term" value="C:plasma membrane"/>
    <property type="evidence" value="ECO:0007669"/>
    <property type="project" value="TreeGrafter"/>
</dbReference>
<feature type="coiled-coil region" evidence="3">
    <location>
        <begin position="51"/>
        <end position="92"/>
    </location>
</feature>
<dbReference type="InterPro" id="IPR050469">
    <property type="entry name" value="Diguanylate_Cyclase"/>
</dbReference>
<dbReference type="NCBIfam" id="TIGR00254">
    <property type="entry name" value="GGDEF"/>
    <property type="match status" value="1"/>
</dbReference>
<dbReference type="Proteomes" id="UP000199556">
    <property type="component" value="Unassembled WGS sequence"/>
</dbReference>
<dbReference type="GO" id="GO:0043709">
    <property type="term" value="P:cell adhesion involved in single-species biofilm formation"/>
    <property type="evidence" value="ECO:0007669"/>
    <property type="project" value="TreeGrafter"/>
</dbReference>
<protein>
    <recommendedName>
        <fullName evidence="1">diguanylate cyclase</fullName>
        <ecNumber evidence="1">2.7.7.65</ecNumber>
    </recommendedName>
</protein>
<keyword evidence="3" id="KW-0175">Coiled coil</keyword>
<feature type="domain" description="GGDEF" evidence="4">
    <location>
        <begin position="115"/>
        <end position="246"/>
    </location>
</feature>
<evidence type="ECO:0000259" key="4">
    <source>
        <dbReference type="PROSITE" id="PS50887"/>
    </source>
</evidence>
<evidence type="ECO:0000256" key="2">
    <source>
        <dbReference type="ARBA" id="ARBA00034247"/>
    </source>
</evidence>
<reference evidence="5 6" key="1">
    <citation type="submission" date="2016-10" db="EMBL/GenBank/DDBJ databases">
        <authorList>
            <person name="de Groot N.N."/>
        </authorList>
    </citation>
    <scope>NUCLEOTIDE SEQUENCE [LARGE SCALE GENOMIC DNA]</scope>
    <source>
        <strain evidence="5 6">DSM 4180</strain>
    </source>
</reference>
<evidence type="ECO:0000313" key="6">
    <source>
        <dbReference type="Proteomes" id="UP000199556"/>
    </source>
</evidence>
<proteinExistence type="predicted"/>
<evidence type="ECO:0000313" key="5">
    <source>
        <dbReference type="EMBL" id="SFM56559.1"/>
    </source>
</evidence>
<dbReference type="AlphaFoldDB" id="A0A1I4RWH5"/>
<dbReference type="SUPFAM" id="SSF55073">
    <property type="entry name" value="Nucleotide cyclase"/>
    <property type="match status" value="1"/>
</dbReference>
<dbReference type="PROSITE" id="PS50887">
    <property type="entry name" value="GGDEF"/>
    <property type="match status" value="1"/>
</dbReference>
<dbReference type="GO" id="GO:0052621">
    <property type="term" value="F:diguanylate cyclase activity"/>
    <property type="evidence" value="ECO:0007669"/>
    <property type="project" value="UniProtKB-EC"/>
</dbReference>
<dbReference type="InterPro" id="IPR043128">
    <property type="entry name" value="Rev_trsase/Diguanyl_cyclase"/>
</dbReference>
<organism evidence="5 6">
    <name type="scientific">Ectothiorhodospira mobilis</name>
    <dbReference type="NCBI Taxonomy" id="195064"/>
    <lineage>
        <taxon>Bacteria</taxon>
        <taxon>Pseudomonadati</taxon>
        <taxon>Pseudomonadota</taxon>
        <taxon>Gammaproteobacteria</taxon>
        <taxon>Chromatiales</taxon>
        <taxon>Ectothiorhodospiraceae</taxon>
        <taxon>Ectothiorhodospira</taxon>
    </lineage>
</organism>
<dbReference type="EMBL" id="FOUO01000010">
    <property type="protein sequence ID" value="SFM56559.1"/>
    <property type="molecule type" value="Genomic_DNA"/>
</dbReference>
<evidence type="ECO:0000256" key="3">
    <source>
        <dbReference type="SAM" id="Coils"/>
    </source>
</evidence>
<dbReference type="Pfam" id="PF00990">
    <property type="entry name" value="GGDEF"/>
    <property type="match status" value="1"/>
</dbReference>
<sequence>MIPPAPRAETTMNEPDLFASERAALARARRVLAKEDAAGHRDALQGLADAYERLVRDMDRLIRHADRTERELARANQQLRELTETLAFRNRHDGLTGLLNRETLIQEAEGILQERPLGLILVDLDFFKQINDRYGHPVGDRVLVDVARALERSRPEEGYCGRLGGEEFALVLGAACGRMAAQVADELAGEIRAIRRPEAPGLRVTASMGVAVAVPGVAFDRVYLCADDALYRAKYGGRDRIERVRDQIEPEGEPPPCHG</sequence>
<comment type="catalytic activity">
    <reaction evidence="2">
        <text>2 GTP = 3',3'-c-di-GMP + 2 diphosphate</text>
        <dbReference type="Rhea" id="RHEA:24898"/>
        <dbReference type="ChEBI" id="CHEBI:33019"/>
        <dbReference type="ChEBI" id="CHEBI:37565"/>
        <dbReference type="ChEBI" id="CHEBI:58805"/>
        <dbReference type="EC" id="2.7.7.65"/>
    </reaction>
</comment>
<accession>A0A1I4RWH5</accession>